<comment type="caution">
    <text evidence="2">The sequence shown here is derived from an EMBL/GenBank/DDBJ whole genome shotgun (WGS) entry which is preliminary data.</text>
</comment>
<proteinExistence type="predicted"/>
<evidence type="ECO:0000313" key="3">
    <source>
        <dbReference type="Proteomes" id="UP001501600"/>
    </source>
</evidence>
<organism evidence="2 3">
    <name type="scientific">Ferrimonas gelatinilytica</name>
    <dbReference type="NCBI Taxonomy" id="1255257"/>
    <lineage>
        <taxon>Bacteria</taxon>
        <taxon>Pseudomonadati</taxon>
        <taxon>Pseudomonadota</taxon>
        <taxon>Gammaproteobacteria</taxon>
        <taxon>Alteromonadales</taxon>
        <taxon>Ferrimonadaceae</taxon>
        <taxon>Ferrimonas</taxon>
    </lineage>
</organism>
<feature type="region of interest" description="Disordered" evidence="1">
    <location>
        <begin position="65"/>
        <end position="96"/>
    </location>
</feature>
<reference evidence="3" key="1">
    <citation type="journal article" date="2019" name="Int. J. Syst. Evol. Microbiol.">
        <title>The Global Catalogue of Microorganisms (GCM) 10K type strain sequencing project: providing services to taxonomists for standard genome sequencing and annotation.</title>
        <authorList>
            <consortium name="The Broad Institute Genomics Platform"/>
            <consortium name="The Broad Institute Genome Sequencing Center for Infectious Disease"/>
            <person name="Wu L."/>
            <person name="Ma J."/>
        </authorList>
    </citation>
    <scope>NUCLEOTIDE SEQUENCE [LARGE SCALE GENOMIC DNA]</scope>
    <source>
        <strain evidence="3">JCM 18720</strain>
    </source>
</reference>
<feature type="compositionally biased region" description="Basic and acidic residues" evidence="1">
    <location>
        <begin position="65"/>
        <end position="82"/>
    </location>
</feature>
<evidence type="ECO:0000313" key="2">
    <source>
        <dbReference type="EMBL" id="GAA5186484.1"/>
    </source>
</evidence>
<sequence>MVIDAHMHILMAGIFGLDAAVACDSPARFIELCHSLDIQVYQGTRLIMFISQYRLSSRLPAFAEHPDKHPRYGSFRDVKHLGDTPLRPTSRRQDLD</sequence>
<keyword evidence="3" id="KW-1185">Reference proteome</keyword>
<gene>
    <name evidence="2" type="ORF">GCM10025772_02060</name>
</gene>
<accession>A0ABP9RU53</accession>
<name>A0ABP9RU53_9GAMM</name>
<evidence type="ECO:0000256" key="1">
    <source>
        <dbReference type="SAM" id="MobiDB-lite"/>
    </source>
</evidence>
<dbReference type="Proteomes" id="UP001501600">
    <property type="component" value="Unassembled WGS sequence"/>
</dbReference>
<dbReference type="EMBL" id="BAABLF010000002">
    <property type="protein sequence ID" value="GAA5186484.1"/>
    <property type="molecule type" value="Genomic_DNA"/>
</dbReference>
<evidence type="ECO:0008006" key="4">
    <source>
        <dbReference type="Google" id="ProtNLM"/>
    </source>
</evidence>
<protein>
    <recommendedName>
        <fullName evidence="4">Amidohydrolase family protein</fullName>
    </recommendedName>
</protein>